<evidence type="ECO:0000313" key="1">
    <source>
        <dbReference type="EMBL" id="MBW4545632.1"/>
    </source>
</evidence>
<reference evidence="1" key="1">
    <citation type="submission" date="2021-05" db="EMBL/GenBank/DDBJ databases">
        <authorList>
            <person name="Pietrasiak N."/>
            <person name="Ward R."/>
            <person name="Stajich J.E."/>
            <person name="Kurbessoian T."/>
        </authorList>
    </citation>
    <scope>NUCLEOTIDE SEQUENCE</scope>
    <source>
        <strain evidence="1">CPER-KK1</strain>
    </source>
</reference>
<dbReference type="InterPro" id="IPR001343">
    <property type="entry name" value="Hemolysn_Ca-bd"/>
</dbReference>
<dbReference type="AlphaFoldDB" id="A0A951PLA3"/>
<dbReference type="Pfam" id="PF00353">
    <property type="entry name" value="HemolysinCabind"/>
    <property type="match status" value="2"/>
</dbReference>
<dbReference type="InterPro" id="IPR011049">
    <property type="entry name" value="Serralysin-like_metalloprot_C"/>
</dbReference>
<dbReference type="EMBL" id="JAHHIF010000017">
    <property type="protein sequence ID" value="MBW4545632.1"/>
    <property type="molecule type" value="Genomic_DNA"/>
</dbReference>
<dbReference type="PRINTS" id="PR00313">
    <property type="entry name" value="CABNDNGRPT"/>
</dbReference>
<dbReference type="SUPFAM" id="SSF51120">
    <property type="entry name" value="beta-Roll"/>
    <property type="match status" value="1"/>
</dbReference>
<dbReference type="Proteomes" id="UP000753908">
    <property type="component" value="Unassembled WGS sequence"/>
</dbReference>
<name>A0A951PLA3_9CYAN</name>
<sequence length="85" mass="8975">MPLDRNDFILGYYGNDLLKGSYDDDALFGEEGSDWLVGSDGNDYINGGGSSYNSNEYDMLIGGTGADTFVLGNNAPLSSGQSCLS</sequence>
<accession>A0A951PLA3</accession>
<dbReference type="GO" id="GO:0005509">
    <property type="term" value="F:calcium ion binding"/>
    <property type="evidence" value="ECO:0007669"/>
    <property type="project" value="InterPro"/>
</dbReference>
<comment type="caution">
    <text evidence="1">The sequence shown here is derived from an EMBL/GenBank/DDBJ whole genome shotgun (WGS) entry which is preliminary data.</text>
</comment>
<evidence type="ECO:0000313" key="2">
    <source>
        <dbReference type="Proteomes" id="UP000753908"/>
    </source>
</evidence>
<dbReference type="Gene3D" id="2.150.10.10">
    <property type="entry name" value="Serralysin-like metalloprotease, C-terminal"/>
    <property type="match status" value="1"/>
</dbReference>
<proteinExistence type="predicted"/>
<gene>
    <name evidence="1" type="ORF">KME25_14460</name>
</gene>
<reference evidence="1" key="2">
    <citation type="journal article" date="2022" name="Microbiol. Resour. Announc.">
        <title>Metagenome Sequencing to Explore Phylogenomics of Terrestrial Cyanobacteria.</title>
        <authorList>
            <person name="Ward R.D."/>
            <person name="Stajich J.E."/>
            <person name="Johansen J.R."/>
            <person name="Huntemann M."/>
            <person name="Clum A."/>
            <person name="Foster B."/>
            <person name="Foster B."/>
            <person name="Roux S."/>
            <person name="Palaniappan K."/>
            <person name="Varghese N."/>
            <person name="Mukherjee S."/>
            <person name="Reddy T.B.K."/>
            <person name="Daum C."/>
            <person name="Copeland A."/>
            <person name="Chen I.A."/>
            <person name="Ivanova N.N."/>
            <person name="Kyrpides N.C."/>
            <person name="Shapiro N."/>
            <person name="Eloe-Fadrosh E.A."/>
            <person name="Pietrasiak N."/>
        </authorList>
    </citation>
    <scope>NUCLEOTIDE SEQUENCE</scope>
    <source>
        <strain evidence="1">CPER-KK1</strain>
    </source>
</reference>
<organism evidence="1 2">
    <name type="scientific">Symplocastrum torsivum CPER-KK1</name>
    <dbReference type="NCBI Taxonomy" id="450513"/>
    <lineage>
        <taxon>Bacteria</taxon>
        <taxon>Bacillati</taxon>
        <taxon>Cyanobacteriota</taxon>
        <taxon>Cyanophyceae</taxon>
        <taxon>Oscillatoriophycideae</taxon>
        <taxon>Oscillatoriales</taxon>
        <taxon>Microcoleaceae</taxon>
        <taxon>Symplocastrum</taxon>
    </lineage>
</organism>
<protein>
    <submittedName>
        <fullName evidence="1">Uncharacterized protein</fullName>
    </submittedName>
</protein>